<evidence type="ECO:0000256" key="2">
    <source>
        <dbReference type="SAM" id="Phobius"/>
    </source>
</evidence>
<feature type="region of interest" description="Disordered" evidence="1">
    <location>
        <begin position="1"/>
        <end position="45"/>
    </location>
</feature>
<feature type="compositionally biased region" description="Low complexity" evidence="1">
    <location>
        <begin position="15"/>
        <end position="45"/>
    </location>
</feature>
<evidence type="ECO:0000259" key="3">
    <source>
        <dbReference type="PROSITE" id="PS50835"/>
    </source>
</evidence>
<feature type="compositionally biased region" description="Polar residues" evidence="1">
    <location>
        <begin position="627"/>
        <end position="639"/>
    </location>
</feature>
<feature type="compositionally biased region" description="Polar residues" evidence="1">
    <location>
        <begin position="1182"/>
        <end position="1194"/>
    </location>
</feature>
<feature type="domain" description="Ig-like" evidence="3">
    <location>
        <begin position="301"/>
        <end position="397"/>
    </location>
</feature>
<name>A0A8H5LY00_9AGAR</name>
<sequence>MSNILMPSRHNASNLPSTSAYSTPSSASRTARALSPPISQSTSYSSTIMPFGNNAKLNIVTRVAIEGKAKQGKDGANIKMYLKMSIPVDSVTPGSTVQLFPEENIKITTAHVHPLDSNSVPYNFSSTDSPLLHSAARALNLPARSHQTFHSAFGLSPPPTSASVTESVYTSKTNGSAKQEFVPPVDERYTGHIVVSGYHIAFVLPKVFPPRHTHDGAGSYSRRRSSIGERNSAQFMAAIDMWVTYLCRPPRSPYLLSIPTPRCLHNNIKLRIFPPSNISSSYASVSSTEEDGGSWDLASDPPVATTISRLSRSNTHQQFADDESSDSSTAGFSFGCGIQGTFPSAERIRVRWARPTKILTFPEGLTDGRRRAGVKDVKGEMTCAIKGKARDPERDVDGVIMDVEYKGTCSGVWFAGVATLLGLDVGLVAKNSDVSWVPGAPREWEVSGGVGYTGFDSGAKSNTASHNTTRHDSFDSNTSPHLYVSPASPDANGIFNPGRPRSESESKSVLGSRQNSTSSAASSTSSLLRAPLPNQSVADYSFEGSASSSQVTSSLSSLTGDESSNPSNAHSRSNSQSLQHRELPPPGQPIALHLNMNELLPPQNKPFTFTISGTILVTPRPSLPRINGSSPSNSRSATLPASEESETDRADSGGLLPDSDQNLPITPPRFTVLAADSETTSIIIRNDIDDVGGYGGGPDSTVEVYKSSSDPTRKTVVQKGSYTKVSNGENGVRVVVKLQPSSLLQNGLGHGPGYAAGRGTYGNGYVYGQGGAAGSSRSLQPPSRSRTPSRSESNSPVIGTGITLPRAPSYTSLAKLAATTIPFARPRRDGPLMIPWVSISVTPLPSDPNSEAKAQSQSSASSTPKSFLVRATFPAPADTGSEWVEFGLGTDSSDQVAPRVNVVDVSVEGVPVKFETTAAAAKEEEGSLNNPSGSDATEFALGGIKFEEMTGKNWVTWIRVHVGAAGGGTVVVDYVQTASNKQVNNENGSPEKRKGKARARETSEMPVYIPTFTVPVGRFEVLVESTSELAASSVLTTIRHIVLTKFGHKLLHFSTDAYFPHRVIPIFSNSPSLKGSKTNSPSSWATYLSLLSFLTVIFGCTLVLSMHSDLSRMRDLSEQLPLLVGSGWNDLPAVPPETVTVTSTLYTSNTHRWWFGDGRESESAPLSSSTDPPDSDHSTSLGVDNTLPSSSSVTPVHPGSVSRSNTPASTVSSRRSTSPISRPTSKSIHDETSALDTIHKLFDLRWEDMRPVAQSVYQVVTDTANMVWYTVRWIYHYPLPPP</sequence>
<accession>A0A8H5LY00</accession>
<feature type="compositionally biased region" description="Polar residues" evidence="1">
    <location>
        <begin position="1"/>
        <end position="14"/>
    </location>
</feature>
<keyword evidence="2" id="KW-0812">Transmembrane</keyword>
<gene>
    <name evidence="4" type="ORF">D9758_000879</name>
</gene>
<feature type="region of interest" description="Disordered" evidence="1">
    <location>
        <begin position="552"/>
        <end position="592"/>
    </location>
</feature>
<feature type="compositionally biased region" description="Low complexity" evidence="1">
    <location>
        <begin position="1206"/>
        <end position="1226"/>
    </location>
</feature>
<dbReference type="EMBL" id="JAACJM010000003">
    <property type="protein sequence ID" value="KAF5373717.1"/>
    <property type="molecule type" value="Genomic_DNA"/>
</dbReference>
<evidence type="ECO:0000256" key="1">
    <source>
        <dbReference type="SAM" id="MobiDB-lite"/>
    </source>
</evidence>
<dbReference type="PROSITE" id="PS50835">
    <property type="entry name" value="IG_LIKE"/>
    <property type="match status" value="1"/>
</dbReference>
<comment type="caution">
    <text evidence="4">The sequence shown here is derived from an EMBL/GenBank/DDBJ whole genome shotgun (WGS) entry which is preliminary data.</text>
</comment>
<feature type="region of interest" description="Disordered" evidence="1">
    <location>
        <begin position="845"/>
        <end position="865"/>
    </location>
</feature>
<feature type="region of interest" description="Disordered" evidence="1">
    <location>
        <begin position="1162"/>
        <end position="1229"/>
    </location>
</feature>
<feature type="compositionally biased region" description="Low complexity" evidence="1">
    <location>
        <begin position="1163"/>
        <end position="1172"/>
    </location>
</feature>
<feature type="region of interest" description="Disordered" evidence="1">
    <location>
        <begin position="981"/>
        <end position="1000"/>
    </location>
</feature>
<feature type="region of interest" description="Disordered" evidence="1">
    <location>
        <begin position="461"/>
        <end position="530"/>
    </location>
</feature>
<protein>
    <recommendedName>
        <fullName evidence="3">Ig-like domain-containing protein</fullName>
    </recommendedName>
</protein>
<feature type="region of interest" description="Disordered" evidence="1">
    <location>
        <begin position="772"/>
        <end position="804"/>
    </location>
</feature>
<reference evidence="4 5" key="1">
    <citation type="journal article" date="2020" name="ISME J.">
        <title>Uncovering the hidden diversity of litter-decomposition mechanisms in mushroom-forming fungi.</title>
        <authorList>
            <person name="Floudas D."/>
            <person name="Bentzer J."/>
            <person name="Ahren D."/>
            <person name="Johansson T."/>
            <person name="Persson P."/>
            <person name="Tunlid A."/>
        </authorList>
    </citation>
    <scope>NUCLEOTIDE SEQUENCE [LARGE SCALE GENOMIC DNA]</scope>
    <source>
        <strain evidence="4 5">CBS 291.85</strain>
    </source>
</reference>
<feature type="transmembrane region" description="Helical" evidence="2">
    <location>
        <begin position="1084"/>
        <end position="1104"/>
    </location>
</feature>
<feature type="compositionally biased region" description="Low complexity" evidence="1">
    <location>
        <begin position="775"/>
        <end position="796"/>
    </location>
</feature>
<keyword evidence="2" id="KW-1133">Transmembrane helix</keyword>
<evidence type="ECO:0000313" key="5">
    <source>
        <dbReference type="Proteomes" id="UP000559256"/>
    </source>
</evidence>
<keyword evidence="2" id="KW-0472">Membrane</keyword>
<feature type="compositionally biased region" description="Polar residues" evidence="1">
    <location>
        <begin position="560"/>
        <end position="578"/>
    </location>
</feature>
<proteinExistence type="predicted"/>
<feature type="compositionally biased region" description="Low complexity" evidence="1">
    <location>
        <begin position="516"/>
        <end position="526"/>
    </location>
</feature>
<dbReference type="Proteomes" id="UP000559256">
    <property type="component" value="Unassembled WGS sequence"/>
</dbReference>
<dbReference type="OrthoDB" id="3210731at2759"/>
<keyword evidence="5" id="KW-1185">Reference proteome</keyword>
<dbReference type="InterPro" id="IPR007110">
    <property type="entry name" value="Ig-like_dom"/>
</dbReference>
<evidence type="ECO:0000313" key="4">
    <source>
        <dbReference type="EMBL" id="KAF5373717.1"/>
    </source>
</evidence>
<feature type="region of interest" description="Disordered" evidence="1">
    <location>
        <begin position="619"/>
        <end position="665"/>
    </location>
</feature>
<organism evidence="4 5">
    <name type="scientific">Tetrapyrgos nigripes</name>
    <dbReference type="NCBI Taxonomy" id="182062"/>
    <lineage>
        <taxon>Eukaryota</taxon>
        <taxon>Fungi</taxon>
        <taxon>Dikarya</taxon>
        <taxon>Basidiomycota</taxon>
        <taxon>Agaricomycotina</taxon>
        <taxon>Agaricomycetes</taxon>
        <taxon>Agaricomycetidae</taxon>
        <taxon>Agaricales</taxon>
        <taxon>Marasmiineae</taxon>
        <taxon>Marasmiaceae</taxon>
        <taxon>Tetrapyrgos</taxon>
    </lineage>
</organism>